<evidence type="ECO:0000313" key="3">
    <source>
        <dbReference type="Proteomes" id="UP000029223"/>
    </source>
</evidence>
<evidence type="ECO:0000313" key="2">
    <source>
        <dbReference type="EMBL" id="GAL27568.1"/>
    </source>
</evidence>
<dbReference type="EMBL" id="BBMS01000031">
    <property type="protein sequence ID" value="GAL27568.1"/>
    <property type="molecule type" value="Genomic_DNA"/>
</dbReference>
<dbReference type="Proteomes" id="UP000029223">
    <property type="component" value="Unassembled WGS sequence"/>
</dbReference>
<keyword evidence="1" id="KW-0732">Signal</keyword>
<sequence>MTSIKSALSMAVISALMFGCASDPATSSADESAATTAATPAGVDTAAMAACDAPTVADKGPVAKQLS</sequence>
<gene>
    <name evidence="2" type="ORF">JCM19239_990</name>
</gene>
<proteinExistence type="predicted"/>
<organism evidence="2 3">
    <name type="scientific">Vibrio variabilis</name>
    <dbReference type="NCBI Taxonomy" id="990271"/>
    <lineage>
        <taxon>Bacteria</taxon>
        <taxon>Pseudomonadati</taxon>
        <taxon>Pseudomonadota</taxon>
        <taxon>Gammaproteobacteria</taxon>
        <taxon>Vibrionales</taxon>
        <taxon>Vibrionaceae</taxon>
        <taxon>Vibrio</taxon>
    </lineage>
</organism>
<dbReference type="PROSITE" id="PS51257">
    <property type="entry name" value="PROKAR_LIPOPROTEIN"/>
    <property type="match status" value="1"/>
</dbReference>
<evidence type="ECO:0000256" key="1">
    <source>
        <dbReference type="SAM" id="SignalP"/>
    </source>
</evidence>
<accession>A0ABQ0JFN3</accession>
<feature type="chain" id="PRO_5045438349" evidence="1">
    <location>
        <begin position="22"/>
        <end position="67"/>
    </location>
</feature>
<comment type="caution">
    <text evidence="2">The sequence shown here is derived from an EMBL/GenBank/DDBJ whole genome shotgun (WGS) entry which is preliminary data.</text>
</comment>
<keyword evidence="3" id="KW-1185">Reference proteome</keyword>
<name>A0ABQ0JFN3_9VIBR</name>
<protein>
    <submittedName>
        <fullName evidence="2">Uncharacterized protein</fullName>
    </submittedName>
</protein>
<reference evidence="3" key="1">
    <citation type="submission" date="2014-09" db="EMBL/GenBank/DDBJ databases">
        <title>Vibrio variabilis JCM 19239. (C206) whole genome shotgun sequence.</title>
        <authorList>
            <person name="Sawabe T."/>
            <person name="Meirelles P."/>
            <person name="Nakanishi M."/>
            <person name="Sayaka M."/>
            <person name="Hattori M."/>
            <person name="Ohkuma M."/>
        </authorList>
    </citation>
    <scope>NUCLEOTIDE SEQUENCE [LARGE SCALE GENOMIC DNA]</scope>
    <source>
        <strain evidence="3">JCM 19239</strain>
    </source>
</reference>
<feature type="signal peptide" evidence="1">
    <location>
        <begin position="1"/>
        <end position="21"/>
    </location>
</feature>